<accession>A0A803QUX0</accession>
<keyword evidence="1" id="KW-1133">Transmembrane helix</keyword>
<dbReference type="EnsemblPlants" id="novel_model_1674_5bd9a17a.2.5bd9b136">
    <property type="protein sequence ID" value="cds.novel_model_1674_5bd9a17a.2.5bd9b136"/>
    <property type="gene ID" value="novel_gene_918_5bd9a17a"/>
</dbReference>
<dbReference type="Gramene" id="novel_model_1675_5bd9a17a.1.5bd9b136">
    <property type="protein sequence ID" value="cds.novel_model_1675_5bd9a17a.1.5bd9b136"/>
    <property type="gene ID" value="novel_gene_918_5bd9a17a"/>
</dbReference>
<feature type="transmembrane region" description="Helical" evidence="1">
    <location>
        <begin position="20"/>
        <end position="39"/>
    </location>
</feature>
<sequence length="78" mass="8948">MVSTAVDLFGGMLYVRCLLVYGQGFGTWLRYLSLLAVTVDLCRARHRLIEFTMMVVGFCHYLLLFLPNMLCSANYFLV</sequence>
<dbReference type="Gramene" id="novel_model_1674_5bd9a17a.2.5bd9b136">
    <property type="protein sequence ID" value="cds.novel_model_1674_5bd9a17a.2.5bd9b136"/>
    <property type="gene ID" value="novel_gene_918_5bd9a17a"/>
</dbReference>
<evidence type="ECO:0000313" key="3">
    <source>
        <dbReference type="Proteomes" id="UP000596661"/>
    </source>
</evidence>
<name>A0A803QUX1_CANSA</name>
<evidence type="ECO:0000256" key="1">
    <source>
        <dbReference type="SAM" id="Phobius"/>
    </source>
</evidence>
<accession>A0A803QUW8</accession>
<reference evidence="2" key="2">
    <citation type="submission" date="2021-03" db="UniProtKB">
        <authorList>
            <consortium name="EnsemblPlants"/>
        </authorList>
    </citation>
    <scope>IDENTIFICATION</scope>
</reference>
<proteinExistence type="predicted"/>
<keyword evidence="3" id="KW-1185">Reference proteome</keyword>
<feature type="transmembrane region" description="Helical" evidence="1">
    <location>
        <begin position="51"/>
        <end position="77"/>
    </location>
</feature>
<dbReference type="EMBL" id="UZAU01000046">
    <property type="status" value="NOT_ANNOTATED_CDS"/>
    <property type="molecule type" value="Genomic_DNA"/>
</dbReference>
<accession>A0A803QUW7</accession>
<dbReference type="EnsemblPlants" id="novel_model_1677_5bd9a17a.3.5bd9b136">
    <property type="protein sequence ID" value="cds.novel_model_1677_5bd9a17a.3.5bd9b136"/>
    <property type="gene ID" value="novel_gene_918_5bd9a17a"/>
</dbReference>
<accession>A0A803QUX1</accession>
<dbReference type="Gramene" id="novel_model_1676_5bd9a17a.4.5bd9b136">
    <property type="protein sequence ID" value="cds.novel_model_1676_5bd9a17a.4.5bd9b136"/>
    <property type="gene ID" value="novel_gene_918_5bd9a17a"/>
</dbReference>
<dbReference type="Proteomes" id="UP000596661">
    <property type="component" value="Chromosome 1"/>
</dbReference>
<protein>
    <submittedName>
        <fullName evidence="2">Uncharacterized protein</fullName>
    </submittedName>
</protein>
<dbReference type="EnsemblPlants" id="novel_model_1676_5bd9a17a.4.5bd9b136">
    <property type="protein sequence ID" value="cds.novel_model_1676_5bd9a17a.4.5bd9b136"/>
    <property type="gene ID" value="novel_gene_918_5bd9a17a"/>
</dbReference>
<dbReference type="EnsemblPlants" id="novel_model_1675_5bd9a17a.1.5bd9b136">
    <property type="protein sequence ID" value="cds.novel_model_1675_5bd9a17a.1.5bd9b136"/>
    <property type="gene ID" value="novel_gene_918_5bd9a17a"/>
</dbReference>
<dbReference type="EnsemblPlants" id="novel_model_1673_5bd9a17a">
    <property type="protein sequence ID" value="cds.novel_model_1673_5bd9a17a"/>
    <property type="gene ID" value="novel_gene_918_5bd9a17a"/>
</dbReference>
<accession>A0A803QUX2</accession>
<dbReference type="Gramene" id="novel_model_1677_5bd9a17a.3.5bd9b136">
    <property type="protein sequence ID" value="cds.novel_model_1677_5bd9a17a.3.5bd9b136"/>
    <property type="gene ID" value="novel_gene_918_5bd9a17a"/>
</dbReference>
<dbReference type="AlphaFoldDB" id="A0A803QUX1"/>
<keyword evidence="1" id="KW-0812">Transmembrane</keyword>
<evidence type="ECO:0000313" key="2">
    <source>
        <dbReference type="EnsemblPlants" id="cds.novel_model_1677_5bd9a17a.3.5bd9b136"/>
    </source>
</evidence>
<dbReference type="EnsemblPlants" id="novel_model_1678_5bd9a17a.5.5bd9b136">
    <property type="protein sequence ID" value="cds.novel_model_1678_5bd9a17a.5.5bd9b136"/>
    <property type="gene ID" value="novel_gene_918_5bd9a17a"/>
</dbReference>
<organism evidence="2 3">
    <name type="scientific">Cannabis sativa</name>
    <name type="common">Hemp</name>
    <name type="synonym">Marijuana</name>
    <dbReference type="NCBI Taxonomy" id="3483"/>
    <lineage>
        <taxon>Eukaryota</taxon>
        <taxon>Viridiplantae</taxon>
        <taxon>Streptophyta</taxon>
        <taxon>Embryophyta</taxon>
        <taxon>Tracheophyta</taxon>
        <taxon>Spermatophyta</taxon>
        <taxon>Magnoliopsida</taxon>
        <taxon>eudicotyledons</taxon>
        <taxon>Gunneridae</taxon>
        <taxon>Pentapetalae</taxon>
        <taxon>rosids</taxon>
        <taxon>fabids</taxon>
        <taxon>Rosales</taxon>
        <taxon>Cannabaceae</taxon>
        <taxon>Cannabis</taxon>
    </lineage>
</organism>
<reference evidence="2 3" key="1">
    <citation type="submission" date="2018-11" db="EMBL/GenBank/DDBJ databases">
        <authorList>
            <person name="Grassa J C."/>
        </authorList>
    </citation>
    <scope>NUCLEOTIDE SEQUENCE [LARGE SCALE GENOMIC DNA]</scope>
</reference>
<keyword evidence="1" id="KW-0472">Membrane</keyword>
<dbReference type="Gramene" id="novel_model_1673_5bd9a17a">
    <property type="protein sequence ID" value="cds.novel_model_1673_5bd9a17a"/>
    <property type="gene ID" value="novel_gene_918_5bd9a17a"/>
</dbReference>
<accession>A0A803QUW9</accession>
<dbReference type="Gramene" id="novel_model_1678_5bd9a17a.5.5bd9b136">
    <property type="protein sequence ID" value="cds.novel_model_1678_5bd9a17a.5.5bd9b136"/>
    <property type="gene ID" value="novel_gene_918_5bd9a17a"/>
</dbReference>